<organism evidence="2 3">
    <name type="scientific">Candidatus Treponema excrementipullorum</name>
    <dbReference type="NCBI Taxonomy" id="2838768"/>
    <lineage>
        <taxon>Bacteria</taxon>
        <taxon>Pseudomonadati</taxon>
        <taxon>Spirochaetota</taxon>
        <taxon>Spirochaetia</taxon>
        <taxon>Spirochaetales</taxon>
        <taxon>Treponemataceae</taxon>
        <taxon>Treponema</taxon>
    </lineage>
</organism>
<dbReference type="AlphaFoldDB" id="A0A9E2NY86"/>
<dbReference type="Proteomes" id="UP000823914">
    <property type="component" value="Unassembled WGS sequence"/>
</dbReference>
<dbReference type="EMBL" id="JAHLFV010000003">
    <property type="protein sequence ID" value="MBU3848960.1"/>
    <property type="molecule type" value="Genomic_DNA"/>
</dbReference>
<reference evidence="2" key="1">
    <citation type="journal article" date="2021" name="PeerJ">
        <title>Extensive microbial diversity within the chicken gut microbiome revealed by metagenomics and culture.</title>
        <authorList>
            <person name="Gilroy R."/>
            <person name="Ravi A."/>
            <person name="Getino M."/>
            <person name="Pursley I."/>
            <person name="Horton D.L."/>
            <person name="Alikhan N.F."/>
            <person name="Baker D."/>
            <person name="Gharbi K."/>
            <person name="Hall N."/>
            <person name="Watson M."/>
            <person name="Adriaenssens E.M."/>
            <person name="Foster-Nyarko E."/>
            <person name="Jarju S."/>
            <person name="Secka A."/>
            <person name="Antonio M."/>
            <person name="Oren A."/>
            <person name="Chaudhuri R.R."/>
            <person name="La Ragione R."/>
            <person name="Hildebrand F."/>
            <person name="Pallen M.J."/>
        </authorList>
    </citation>
    <scope>NUCLEOTIDE SEQUENCE</scope>
    <source>
        <strain evidence="2">Gambia15-2214</strain>
    </source>
</reference>
<feature type="transmembrane region" description="Helical" evidence="1">
    <location>
        <begin position="6"/>
        <end position="25"/>
    </location>
</feature>
<proteinExistence type="predicted"/>
<gene>
    <name evidence="2" type="ORF">IAA16_00160</name>
</gene>
<comment type="caution">
    <text evidence="2">The sequence shown here is derived from an EMBL/GenBank/DDBJ whole genome shotgun (WGS) entry which is preliminary data.</text>
</comment>
<evidence type="ECO:0000313" key="2">
    <source>
        <dbReference type="EMBL" id="MBU3848960.1"/>
    </source>
</evidence>
<evidence type="ECO:0000256" key="1">
    <source>
        <dbReference type="SAM" id="Phobius"/>
    </source>
</evidence>
<keyword evidence="1" id="KW-0472">Membrane</keyword>
<protein>
    <recommendedName>
        <fullName evidence="4">PQ loop repeat protein</fullName>
    </recommendedName>
</protein>
<evidence type="ECO:0000313" key="3">
    <source>
        <dbReference type="Proteomes" id="UP000823914"/>
    </source>
</evidence>
<accession>A0A9E2NY86</accession>
<name>A0A9E2NY86_9SPIR</name>
<feature type="transmembrane region" description="Helical" evidence="1">
    <location>
        <begin position="37"/>
        <end position="54"/>
    </location>
</feature>
<evidence type="ECO:0008006" key="4">
    <source>
        <dbReference type="Google" id="ProtNLM"/>
    </source>
</evidence>
<sequence>MTEVLESVMLICFGLSWPISVIKNIKAHTAKNMSLKFILLIIAGYIAGIAAKFVSGTFNYVLAVYFFNLVAVSVNLIVYFINTGYDRQQSLQISK</sequence>
<keyword evidence="1" id="KW-0812">Transmembrane</keyword>
<feature type="transmembrane region" description="Helical" evidence="1">
    <location>
        <begin position="60"/>
        <end position="81"/>
    </location>
</feature>
<reference evidence="2" key="2">
    <citation type="submission" date="2021-04" db="EMBL/GenBank/DDBJ databases">
        <authorList>
            <person name="Gilroy R."/>
        </authorList>
    </citation>
    <scope>NUCLEOTIDE SEQUENCE</scope>
    <source>
        <strain evidence="2">Gambia15-2214</strain>
    </source>
</reference>
<keyword evidence="1" id="KW-1133">Transmembrane helix</keyword>